<evidence type="ECO:0000259" key="8">
    <source>
        <dbReference type="Pfam" id="PF12354"/>
    </source>
</evidence>
<dbReference type="Pfam" id="PF12354">
    <property type="entry name" value="Internalin_N"/>
    <property type="match status" value="1"/>
</dbReference>
<evidence type="ECO:0000259" key="9">
    <source>
        <dbReference type="Pfam" id="PF13731"/>
    </source>
</evidence>
<dbReference type="InterPro" id="IPR003591">
    <property type="entry name" value="Leu-rich_rpt_typical-subtyp"/>
</dbReference>
<sequence length="723" mass="79966">MKKMCISAVSALLLANSLLLPVTTFAETTETIASSSEENVSSVSEEKIPETSSAEEQNSATSSSEIPQSEELTTVETSEEPPNEALAITEAQLMMPQLYAGAVLDKATPISTLFPDPAFAENIRKQLSKSRTSNTVTQAELDKLNKVILENVVVSNVEGVQYLRNLEELSFQDSLNVTDLSPFAKGEFKLLRFLYMRNNKIADLSPLGQAGLINLEGLYVENNQLTTLNGLEGMAALKNLSIQNTTDHPSKITPNNRVTSFDPLRSLRNLETIWAANNQIATLDGLTEANNLLRLYVENNQLKTIAPLANKPRLEELSIMNQTIASLEALSTVPNLRVLYARNNQISSLAPLEKTLNLTVLDVGENQISDISPLKGLTAITGLDVSNQMIILSSVDYIAGKPLQLKNKVVSRDGQLFPPLTISPYGSYDATKGLFEWNLPKAHEGVSYIWESTDKAYLGNFSGTVVQPVKEVFLSETKLSWSKERIEKSMEKTIDIDDFQKTALPFYWQDVDAGNRLQFIVKKEGQEIQKLADETTTNSKTFKEKALLLPELTYGKQQLVVEVYDKGYKIDELALTVTVVGSVRFKTVPTAISFGNELQIASSTTQYPIVSMDQPLVIRDTRQTGNNWSLALTVTSDFKSESGATLPNILKFRTNHRLQDIPEGQSILVHNQVNGHQETNISDQWKENDQELLLSVPGGTAKAEEYEAKLTWHLMDVPDGSAK</sequence>
<dbReference type="HOGENOM" id="CLU_454730_0_0_9"/>
<dbReference type="PANTHER" id="PTHR46652">
    <property type="entry name" value="LEUCINE-RICH REPEAT AND IQ DOMAIN-CONTAINING PROTEIN 1-RELATED"/>
    <property type="match status" value="1"/>
</dbReference>
<organism evidence="10 11">
    <name type="scientific">Enterococcus faecalis TX4248</name>
    <dbReference type="NCBI Taxonomy" id="749495"/>
    <lineage>
        <taxon>Bacteria</taxon>
        <taxon>Bacillati</taxon>
        <taxon>Bacillota</taxon>
        <taxon>Bacilli</taxon>
        <taxon>Lactobacillales</taxon>
        <taxon>Enterococcaceae</taxon>
        <taxon>Enterococcus</taxon>
    </lineage>
</organism>
<proteinExistence type="inferred from homology"/>
<name>A0A125W5J9_ENTFL</name>
<dbReference type="InterPro" id="IPR014755">
    <property type="entry name" value="Cu-Rt/internalin_Ig-like"/>
</dbReference>
<dbReference type="PANTHER" id="PTHR46652:SF3">
    <property type="entry name" value="LEUCINE-RICH REPEAT-CONTAINING PROTEIN 9"/>
    <property type="match status" value="1"/>
</dbReference>
<dbReference type="Gene3D" id="3.80.10.10">
    <property type="entry name" value="Ribonuclease Inhibitor"/>
    <property type="match status" value="2"/>
</dbReference>
<feature type="domain" description="WxL" evidence="9">
    <location>
        <begin position="581"/>
        <end position="718"/>
    </location>
</feature>
<dbReference type="AlphaFoldDB" id="A0A125W5J9"/>
<dbReference type="EMBL" id="AEBR01000057">
    <property type="protein sequence ID" value="EFM82625.1"/>
    <property type="molecule type" value="Genomic_DNA"/>
</dbReference>
<keyword evidence="2" id="KW-0433">Leucine-rich repeat</keyword>
<dbReference type="SMART" id="SM00364">
    <property type="entry name" value="LRR_BAC"/>
    <property type="match status" value="4"/>
</dbReference>
<evidence type="ECO:0000313" key="11">
    <source>
        <dbReference type="Proteomes" id="UP000004846"/>
    </source>
</evidence>
<evidence type="ECO:0000256" key="6">
    <source>
        <dbReference type="SAM" id="SignalP"/>
    </source>
</evidence>
<evidence type="ECO:0000256" key="4">
    <source>
        <dbReference type="ARBA" id="ARBA00022737"/>
    </source>
</evidence>
<evidence type="ECO:0000256" key="2">
    <source>
        <dbReference type="ARBA" id="ARBA00022614"/>
    </source>
</evidence>
<dbReference type="InterPro" id="IPR024634">
    <property type="entry name" value="Internalin_N"/>
</dbReference>
<feature type="region of interest" description="Disordered" evidence="5">
    <location>
        <begin position="32"/>
        <end position="81"/>
    </location>
</feature>
<comment type="caution">
    <text evidence="10">The sequence shown here is derived from an EMBL/GenBank/DDBJ whole genome shotgun (WGS) entry which is preliminary data.</text>
</comment>
<dbReference type="Pfam" id="PF08191">
    <property type="entry name" value="LRR_adjacent"/>
    <property type="match status" value="1"/>
</dbReference>
<feature type="compositionally biased region" description="Polar residues" evidence="5">
    <location>
        <begin position="50"/>
        <end position="67"/>
    </location>
</feature>
<comment type="similarity">
    <text evidence="1">Belongs to the internalin family.</text>
</comment>
<feature type="signal peptide" evidence="6">
    <location>
        <begin position="1"/>
        <end position="26"/>
    </location>
</feature>
<accession>A0A125W5J9</accession>
<dbReference type="InterPro" id="IPR050836">
    <property type="entry name" value="SDS22/Internalin_LRR"/>
</dbReference>
<dbReference type="InterPro" id="IPR001611">
    <property type="entry name" value="Leu-rich_rpt"/>
</dbReference>
<keyword evidence="4" id="KW-0677">Repeat</keyword>
<dbReference type="InterPro" id="IPR032675">
    <property type="entry name" value="LRR_dom_sf"/>
</dbReference>
<feature type="chain" id="PRO_5007181545" evidence="6">
    <location>
        <begin position="27"/>
        <end position="723"/>
    </location>
</feature>
<dbReference type="Pfam" id="PF12799">
    <property type="entry name" value="LRR_4"/>
    <property type="match status" value="1"/>
</dbReference>
<dbReference type="SMART" id="SM00365">
    <property type="entry name" value="LRR_SD22"/>
    <property type="match status" value="6"/>
</dbReference>
<evidence type="ECO:0000313" key="10">
    <source>
        <dbReference type="EMBL" id="EFM82625.1"/>
    </source>
</evidence>
<evidence type="ECO:0000256" key="3">
    <source>
        <dbReference type="ARBA" id="ARBA00022729"/>
    </source>
</evidence>
<dbReference type="InterPro" id="IPR014756">
    <property type="entry name" value="Ig_E-set"/>
</dbReference>
<keyword evidence="3 6" id="KW-0732">Signal</keyword>
<reference evidence="10 11" key="1">
    <citation type="submission" date="2010-07" db="EMBL/GenBank/DDBJ databases">
        <authorList>
            <person name="Sid Ahmed O."/>
        </authorList>
    </citation>
    <scope>NUCLEOTIDE SEQUENCE [LARGE SCALE GENOMIC DNA]</scope>
    <source>
        <strain evidence="10 11">TX4248</strain>
    </source>
</reference>
<evidence type="ECO:0000259" key="7">
    <source>
        <dbReference type="Pfam" id="PF08191"/>
    </source>
</evidence>
<dbReference type="RefSeq" id="WP_002384095.1">
    <property type="nucleotide sequence ID" value="NZ_GL454457.1"/>
</dbReference>
<dbReference type="SUPFAM" id="SSF52058">
    <property type="entry name" value="L domain-like"/>
    <property type="match status" value="1"/>
</dbReference>
<dbReference type="InterPro" id="IPR025875">
    <property type="entry name" value="Leu-rich_rpt_4"/>
</dbReference>
<gene>
    <name evidence="10" type="ORF">HMPREF9498_01754</name>
</gene>
<dbReference type="InterPro" id="IPR012569">
    <property type="entry name" value="Inl_IR"/>
</dbReference>
<evidence type="ECO:0000256" key="5">
    <source>
        <dbReference type="SAM" id="MobiDB-lite"/>
    </source>
</evidence>
<protein>
    <submittedName>
        <fullName evidence="10">Leucine Rich Repeat protein</fullName>
    </submittedName>
</protein>
<feature type="domain" description="Internalin Ig-like inter-repeat region" evidence="7">
    <location>
        <begin position="414"/>
        <end position="470"/>
    </location>
</feature>
<feature type="compositionally biased region" description="Low complexity" evidence="5">
    <location>
        <begin position="32"/>
        <end position="43"/>
    </location>
</feature>
<dbReference type="Proteomes" id="UP000004846">
    <property type="component" value="Unassembled WGS sequence"/>
</dbReference>
<dbReference type="PROSITE" id="PS51450">
    <property type="entry name" value="LRR"/>
    <property type="match status" value="4"/>
</dbReference>
<dbReference type="InterPro" id="IPR027994">
    <property type="entry name" value="WxL_dom"/>
</dbReference>
<dbReference type="SUPFAM" id="SSF81296">
    <property type="entry name" value="E set domains"/>
    <property type="match status" value="1"/>
</dbReference>
<feature type="domain" description="Internalin N-terminal" evidence="8">
    <location>
        <begin position="106"/>
        <end position="142"/>
    </location>
</feature>
<dbReference type="SMART" id="SM00369">
    <property type="entry name" value="LRR_TYP"/>
    <property type="match status" value="5"/>
</dbReference>
<dbReference type="Gene3D" id="2.60.40.1220">
    <property type="match status" value="1"/>
</dbReference>
<dbReference type="Gene3D" id="1.10.8.390">
    <property type="entry name" value="Internalin N-terminal Cap domain-like"/>
    <property type="match status" value="1"/>
</dbReference>
<dbReference type="Pfam" id="PF13731">
    <property type="entry name" value="WxL"/>
    <property type="match status" value="1"/>
</dbReference>
<evidence type="ECO:0000256" key="1">
    <source>
        <dbReference type="ARBA" id="ARBA00009432"/>
    </source>
</evidence>